<proteinExistence type="predicted"/>
<organism evidence="3 4">
    <name type="scientific">Nocardioides ganghwensis</name>
    <dbReference type="NCBI Taxonomy" id="252230"/>
    <lineage>
        <taxon>Bacteria</taxon>
        <taxon>Bacillati</taxon>
        <taxon>Actinomycetota</taxon>
        <taxon>Actinomycetes</taxon>
        <taxon>Propionibacteriales</taxon>
        <taxon>Nocardioidaceae</taxon>
        <taxon>Nocardioides</taxon>
    </lineage>
</organism>
<evidence type="ECO:0000259" key="2">
    <source>
        <dbReference type="Pfam" id="PF13559"/>
    </source>
</evidence>
<comment type="caution">
    <text evidence="3">The sequence shown here is derived from an EMBL/GenBank/DDBJ whole genome shotgun (WGS) entry which is preliminary data.</text>
</comment>
<dbReference type="Proteomes" id="UP000293291">
    <property type="component" value="Unassembled WGS sequence"/>
</dbReference>
<keyword evidence="4" id="KW-1185">Reference proteome</keyword>
<dbReference type="EMBL" id="SDWU01000021">
    <property type="protein sequence ID" value="RYB98752.1"/>
    <property type="molecule type" value="Genomic_DNA"/>
</dbReference>
<evidence type="ECO:0000256" key="1">
    <source>
        <dbReference type="SAM" id="Phobius"/>
    </source>
</evidence>
<reference evidence="3 4" key="1">
    <citation type="submission" date="2019-01" db="EMBL/GenBank/DDBJ databases">
        <title>Novel species of Nocardioides.</title>
        <authorList>
            <person name="Liu Q."/>
            <person name="Xin Y.-H."/>
        </authorList>
    </citation>
    <scope>NUCLEOTIDE SEQUENCE [LARGE SCALE GENOMIC DNA]</scope>
    <source>
        <strain evidence="3 4">CGMCC 4.6875</strain>
    </source>
</reference>
<dbReference type="RefSeq" id="WP_129456396.1">
    <property type="nucleotide sequence ID" value="NZ_JACXYX010000006.1"/>
</dbReference>
<keyword evidence="1" id="KW-0812">Transmembrane</keyword>
<accession>A0A4Q2S7K9</accession>
<feature type="transmembrane region" description="Helical" evidence="1">
    <location>
        <begin position="12"/>
        <end position="32"/>
    </location>
</feature>
<dbReference type="Pfam" id="PF13559">
    <property type="entry name" value="DUF4129"/>
    <property type="match status" value="1"/>
</dbReference>
<gene>
    <name evidence="3" type="ORF">EUA07_17135</name>
</gene>
<protein>
    <submittedName>
        <fullName evidence="3">DUF4129 domain-containing protein</fullName>
    </submittedName>
</protein>
<name>A0A4Q2S7K9_9ACTN</name>
<evidence type="ECO:0000313" key="4">
    <source>
        <dbReference type="Proteomes" id="UP000293291"/>
    </source>
</evidence>
<dbReference type="InterPro" id="IPR025403">
    <property type="entry name" value="TgpA-like_C"/>
</dbReference>
<sequence length="267" mass="29484">MRALGDWPPAARAVTAVAATCLFMVLVAWATLLGPDQVFTGPGPRPATISATESCTPLPVRTNPDGTTEVVYPDDYALDSGYCDPPAADVRDEAEDIVRDNPPPFWLKLLVWTFLGLLLAAGAALVLWLLIEVARHFRARRGRREERPDVEFAVLDEPGRVAEQVARDAVEQDALLREGDPRNAIVEAWHRFEVQGERAGVPRRGAETSSEYALRILDLADADDVPVSRLAELYREARFSHHEITEQHRSEAFSALAAVRRSLGVRS</sequence>
<keyword evidence="1" id="KW-1133">Transmembrane helix</keyword>
<evidence type="ECO:0000313" key="3">
    <source>
        <dbReference type="EMBL" id="RYB98752.1"/>
    </source>
</evidence>
<dbReference type="AlphaFoldDB" id="A0A4Q2S7K9"/>
<dbReference type="OrthoDB" id="5198230at2"/>
<feature type="transmembrane region" description="Helical" evidence="1">
    <location>
        <begin position="109"/>
        <end position="131"/>
    </location>
</feature>
<feature type="domain" description="Protein-glutamine gamma-glutamyltransferase-like C-terminal" evidence="2">
    <location>
        <begin position="188"/>
        <end position="256"/>
    </location>
</feature>
<keyword evidence="1" id="KW-0472">Membrane</keyword>